<accession>A0A9X2EJC7</accession>
<feature type="domain" description="PhoD-like phosphatase metallophosphatase" evidence="1">
    <location>
        <begin position="158"/>
        <end position="498"/>
    </location>
</feature>
<protein>
    <submittedName>
        <fullName evidence="3">Alkaline phosphatase D family protein</fullName>
    </submittedName>
</protein>
<keyword evidence="4" id="KW-1185">Reference proteome</keyword>
<dbReference type="InterPro" id="IPR018946">
    <property type="entry name" value="PhoD-like_MPP"/>
</dbReference>
<dbReference type="Pfam" id="PF16655">
    <property type="entry name" value="PhoD_N"/>
    <property type="match status" value="1"/>
</dbReference>
<dbReference type="PANTHER" id="PTHR43606:SF2">
    <property type="entry name" value="ALKALINE PHOSPHATASE FAMILY PROTEIN (AFU_ORTHOLOGUE AFUA_5G03860)"/>
    <property type="match status" value="1"/>
</dbReference>
<dbReference type="AlphaFoldDB" id="A0A9X2EJC7"/>
<sequence>MDKKQAFRLELSRRHALKSFGVAAIAGLAIASPSRILAKPVFRQYPFTLGIASGDPSPDGFVIWTRLAPDPFALDYGMPMAAVEVGYEVATDRGFRDVVRKGMTLARPELGHSVHVELSGLDADRDYYYRFTSGDERTYRGRARTTPAIGASVDRLRFAVAGCQNYEEGYYTAYRHLAEENPDFVYCYGDYIYEYRDAPVRHWAGPVASVRRHFEGEVQSIGDYRRRYAQYKMDIDLQRAHAAAPWLTVWDDHEIDNNWVSHLDQDGTPPELFRLRQQMAMQAYYEHMPLRAASLPVGASMQIYRHMPWGNLADINLLDTRQFRSDQPCNDSWGADCDDVRSRDADVLGQRQLDWLLGNMGRSEATWQVLAQQIMMMDLDRMPDQEGLQVNPDSWGGYQVPRARLLEELSRRGHDSTIVLTGDEHQHFAGNLYEDGTDRAGSPIATEFVTTSITSGGDGELQRADMREIQAANPQLVYNNYQRGYAICDVTRDQWTTHHRVVEKVSERGAPISTAASFAVAPGSPGVQRA</sequence>
<evidence type="ECO:0000313" key="3">
    <source>
        <dbReference type="EMBL" id="MCM8556337.1"/>
    </source>
</evidence>
<dbReference type="EMBL" id="JAMSHT010000001">
    <property type="protein sequence ID" value="MCM8556337.1"/>
    <property type="molecule type" value="Genomic_DNA"/>
</dbReference>
<reference evidence="3" key="1">
    <citation type="submission" date="2022-06" db="EMBL/GenBank/DDBJ databases">
        <title>Sphingomicrobium sedimins sp. nov., a marine bacterium isolated from tidal flat.</title>
        <authorList>
            <person name="Kim C.-H."/>
            <person name="Yoo Y."/>
            <person name="Kim J.-J."/>
        </authorList>
    </citation>
    <scope>NUCLEOTIDE SEQUENCE</scope>
    <source>
        <strain evidence="3">GRR-S6-50</strain>
    </source>
</reference>
<dbReference type="Proteomes" id="UP001155128">
    <property type="component" value="Unassembled WGS sequence"/>
</dbReference>
<evidence type="ECO:0000313" key="4">
    <source>
        <dbReference type="Proteomes" id="UP001155128"/>
    </source>
</evidence>
<dbReference type="Pfam" id="PF09423">
    <property type="entry name" value="PhoD"/>
    <property type="match status" value="1"/>
</dbReference>
<dbReference type="InterPro" id="IPR006311">
    <property type="entry name" value="TAT_signal"/>
</dbReference>
<dbReference type="CDD" id="cd07389">
    <property type="entry name" value="MPP_PhoD"/>
    <property type="match status" value="1"/>
</dbReference>
<gene>
    <name evidence="3" type="ORF">NDO55_00690</name>
</gene>
<comment type="caution">
    <text evidence="3">The sequence shown here is derived from an EMBL/GenBank/DDBJ whole genome shotgun (WGS) entry which is preliminary data.</text>
</comment>
<dbReference type="InterPro" id="IPR038607">
    <property type="entry name" value="PhoD-like_sf"/>
</dbReference>
<dbReference type="Gene3D" id="2.60.40.380">
    <property type="entry name" value="Purple acid phosphatase-like, N-terminal"/>
    <property type="match status" value="1"/>
</dbReference>
<dbReference type="PANTHER" id="PTHR43606">
    <property type="entry name" value="PHOSPHATASE, PUTATIVE (AFU_ORTHOLOGUE AFUA_6G08710)-RELATED"/>
    <property type="match status" value="1"/>
</dbReference>
<dbReference type="Gene3D" id="3.60.21.70">
    <property type="entry name" value="PhoD-like phosphatase"/>
    <property type="match status" value="1"/>
</dbReference>
<evidence type="ECO:0000259" key="1">
    <source>
        <dbReference type="Pfam" id="PF09423"/>
    </source>
</evidence>
<dbReference type="InterPro" id="IPR029052">
    <property type="entry name" value="Metallo-depent_PP-like"/>
</dbReference>
<proteinExistence type="predicted"/>
<dbReference type="PROSITE" id="PS51318">
    <property type="entry name" value="TAT"/>
    <property type="match status" value="1"/>
</dbReference>
<feature type="domain" description="Phospholipase D N-terminal" evidence="2">
    <location>
        <begin position="49"/>
        <end position="145"/>
    </location>
</feature>
<evidence type="ECO:0000259" key="2">
    <source>
        <dbReference type="Pfam" id="PF16655"/>
    </source>
</evidence>
<dbReference type="SUPFAM" id="SSF56300">
    <property type="entry name" value="Metallo-dependent phosphatases"/>
    <property type="match status" value="1"/>
</dbReference>
<dbReference type="RefSeq" id="WP_252111443.1">
    <property type="nucleotide sequence ID" value="NZ_JAMSHT010000001.1"/>
</dbReference>
<dbReference type="InterPro" id="IPR032093">
    <property type="entry name" value="PhoD_N"/>
</dbReference>
<name>A0A9X2EJC7_9SPHN</name>
<dbReference type="InterPro" id="IPR052900">
    <property type="entry name" value="Phospholipid_Metab_Enz"/>
</dbReference>
<organism evidence="3 4">
    <name type="scientific">Sphingomicrobium sediminis</name>
    <dbReference type="NCBI Taxonomy" id="2950949"/>
    <lineage>
        <taxon>Bacteria</taxon>
        <taxon>Pseudomonadati</taxon>
        <taxon>Pseudomonadota</taxon>
        <taxon>Alphaproteobacteria</taxon>
        <taxon>Sphingomonadales</taxon>
        <taxon>Sphingomonadaceae</taxon>
        <taxon>Sphingomicrobium</taxon>
    </lineage>
</organism>